<accession>A0A3E0HZB3</accession>
<keyword evidence="1" id="KW-1133">Transmembrane helix</keyword>
<dbReference type="AlphaFoldDB" id="A0A3E0HZB3"/>
<feature type="transmembrane region" description="Helical" evidence="1">
    <location>
        <begin position="147"/>
        <end position="169"/>
    </location>
</feature>
<comment type="caution">
    <text evidence="2">The sequence shown here is derived from an EMBL/GenBank/DDBJ whole genome shotgun (WGS) entry which is preliminary data.</text>
</comment>
<keyword evidence="3" id="KW-1185">Reference proteome</keyword>
<feature type="transmembrane region" description="Helical" evidence="1">
    <location>
        <begin position="16"/>
        <end position="34"/>
    </location>
</feature>
<organism evidence="2 3">
    <name type="scientific">Kutzneria buriramensis</name>
    <dbReference type="NCBI Taxonomy" id="1045776"/>
    <lineage>
        <taxon>Bacteria</taxon>
        <taxon>Bacillati</taxon>
        <taxon>Actinomycetota</taxon>
        <taxon>Actinomycetes</taxon>
        <taxon>Pseudonocardiales</taxon>
        <taxon>Pseudonocardiaceae</taxon>
        <taxon>Kutzneria</taxon>
    </lineage>
</organism>
<dbReference type="Proteomes" id="UP000256269">
    <property type="component" value="Unassembled WGS sequence"/>
</dbReference>
<keyword evidence="1" id="KW-0812">Transmembrane</keyword>
<dbReference type="EMBL" id="QUNO01000003">
    <property type="protein sequence ID" value="REH51813.1"/>
    <property type="molecule type" value="Genomic_DNA"/>
</dbReference>
<keyword evidence="1" id="KW-0472">Membrane</keyword>
<reference evidence="2 3" key="1">
    <citation type="submission" date="2018-08" db="EMBL/GenBank/DDBJ databases">
        <title>Genomic Encyclopedia of Archaeal and Bacterial Type Strains, Phase II (KMG-II): from individual species to whole genera.</title>
        <authorList>
            <person name="Goeker M."/>
        </authorList>
    </citation>
    <scope>NUCLEOTIDE SEQUENCE [LARGE SCALE GENOMIC DNA]</scope>
    <source>
        <strain evidence="2 3">DSM 45791</strain>
    </source>
</reference>
<evidence type="ECO:0000313" key="2">
    <source>
        <dbReference type="EMBL" id="REH51813.1"/>
    </source>
</evidence>
<name>A0A3E0HZB3_9PSEU</name>
<evidence type="ECO:0000313" key="3">
    <source>
        <dbReference type="Proteomes" id="UP000256269"/>
    </source>
</evidence>
<gene>
    <name evidence="2" type="ORF">BCF44_103262</name>
</gene>
<proteinExistence type="predicted"/>
<protein>
    <submittedName>
        <fullName evidence="2">Uncharacterized protein (TIGR04222 family)</fullName>
    </submittedName>
</protein>
<sequence>MGPDPWGLTGAQFLEWYFVGIGAAIVLALVIRNLPKLAGDPIHGVRPSAVDAGWLAGGPGRAVEAAIAGMLASGALRADSGGLLRSTGAVTARDGLTADILARTQAGHSFPDVIEYLGRRTALWEVGAGLAEQGLLLSPRAEKLNRLLAAVPTLGVLIVGIVRLVNGISLSRPVGFLWLSLIGTVILLFVLVVTRRRSVCTGTGRRVLRELRRMPSPDVATTVALRGLRHYPDVRIAEALRRSEVLGRRQRTMATSSGAAAGFFIGGGGGGGCGGGGGGGGCGGGGGGGGGCGGCGG</sequence>
<dbReference type="OrthoDB" id="3620552at2"/>
<evidence type="ECO:0000256" key="1">
    <source>
        <dbReference type="SAM" id="Phobius"/>
    </source>
</evidence>
<dbReference type="NCBIfam" id="TIGR04222">
    <property type="entry name" value="near_uncomplex"/>
    <property type="match status" value="1"/>
</dbReference>
<dbReference type="InterPro" id="IPR026467">
    <property type="entry name" value="Ser/Gly_Cys_C_dom"/>
</dbReference>
<dbReference type="RefSeq" id="WP_116173852.1">
    <property type="nucleotide sequence ID" value="NZ_CP144375.1"/>
</dbReference>
<feature type="transmembrane region" description="Helical" evidence="1">
    <location>
        <begin position="175"/>
        <end position="193"/>
    </location>
</feature>